<keyword evidence="1" id="KW-0732">Signal</keyword>
<feature type="signal peptide" evidence="1">
    <location>
        <begin position="1"/>
        <end position="23"/>
    </location>
</feature>
<evidence type="ECO:0000256" key="1">
    <source>
        <dbReference type="SAM" id="SignalP"/>
    </source>
</evidence>
<evidence type="ECO:0000313" key="3">
    <source>
        <dbReference type="Proteomes" id="UP001165205"/>
    </source>
</evidence>
<dbReference type="AlphaFoldDB" id="A0AAN4YKD1"/>
<name>A0AAN4YKD1_ASPOZ</name>
<gene>
    <name evidence="2" type="ORF">Aory04_000567700</name>
</gene>
<proteinExistence type="predicted"/>
<feature type="chain" id="PRO_5042845434" evidence="1">
    <location>
        <begin position="24"/>
        <end position="124"/>
    </location>
</feature>
<reference evidence="2" key="1">
    <citation type="submission" date="2023-04" db="EMBL/GenBank/DDBJ databases">
        <title>Aspergillus oryzae NBRC 4228.</title>
        <authorList>
            <person name="Ichikawa N."/>
            <person name="Sato H."/>
            <person name="Tonouchi N."/>
        </authorList>
    </citation>
    <scope>NUCLEOTIDE SEQUENCE</scope>
    <source>
        <strain evidence="2">NBRC 4228</strain>
    </source>
</reference>
<comment type="caution">
    <text evidence="2">The sequence shown here is derived from an EMBL/GenBank/DDBJ whole genome shotgun (WGS) entry which is preliminary data.</text>
</comment>
<dbReference type="EMBL" id="BSYA01000056">
    <property type="protein sequence ID" value="GMG29415.1"/>
    <property type="molecule type" value="Genomic_DNA"/>
</dbReference>
<evidence type="ECO:0000313" key="2">
    <source>
        <dbReference type="EMBL" id="GMG29415.1"/>
    </source>
</evidence>
<protein>
    <submittedName>
        <fullName evidence="2">Unnamed protein product</fullName>
    </submittedName>
</protein>
<dbReference type="Proteomes" id="UP001165205">
    <property type="component" value="Unassembled WGS sequence"/>
</dbReference>
<sequence>MLYFLFQAGVIPIILLMTDPTSTDAPAWLQDIEATKNLLLHPSLSSNRLAARCLQVINRLCSPAYADTAADRPAGQPPILMQFPDQLLNDPTFGAMFPDVDQELNLGGMDFSDWVNYTPQAQFP</sequence>
<accession>A0AAN4YKD1</accession>
<organism evidence="2 3">
    <name type="scientific">Aspergillus oryzae</name>
    <name type="common">Yellow koji mold</name>
    <dbReference type="NCBI Taxonomy" id="5062"/>
    <lineage>
        <taxon>Eukaryota</taxon>
        <taxon>Fungi</taxon>
        <taxon>Dikarya</taxon>
        <taxon>Ascomycota</taxon>
        <taxon>Pezizomycotina</taxon>
        <taxon>Eurotiomycetes</taxon>
        <taxon>Eurotiomycetidae</taxon>
        <taxon>Eurotiales</taxon>
        <taxon>Aspergillaceae</taxon>
        <taxon>Aspergillus</taxon>
        <taxon>Aspergillus subgen. Circumdati</taxon>
    </lineage>
</organism>